<accession>A0A0F9KFQ2</accession>
<evidence type="ECO:0000256" key="1">
    <source>
        <dbReference type="SAM" id="Coils"/>
    </source>
</evidence>
<evidence type="ECO:0008006" key="4">
    <source>
        <dbReference type="Google" id="ProtNLM"/>
    </source>
</evidence>
<protein>
    <recommendedName>
        <fullName evidence="4">Scaffolding protein</fullName>
    </recommendedName>
</protein>
<feature type="region of interest" description="Disordered" evidence="2">
    <location>
        <begin position="179"/>
        <end position="223"/>
    </location>
</feature>
<reference evidence="3" key="1">
    <citation type="journal article" date="2015" name="Nature">
        <title>Complex archaea that bridge the gap between prokaryotes and eukaryotes.</title>
        <authorList>
            <person name="Spang A."/>
            <person name="Saw J.H."/>
            <person name="Jorgensen S.L."/>
            <person name="Zaremba-Niedzwiedzka K."/>
            <person name="Martijn J."/>
            <person name="Lind A.E."/>
            <person name="van Eijk R."/>
            <person name="Schleper C."/>
            <person name="Guy L."/>
            <person name="Ettema T.J."/>
        </authorList>
    </citation>
    <scope>NUCLEOTIDE SEQUENCE</scope>
</reference>
<comment type="caution">
    <text evidence="3">The sequence shown here is derived from an EMBL/GenBank/DDBJ whole genome shotgun (WGS) entry which is preliminary data.</text>
</comment>
<proteinExistence type="predicted"/>
<keyword evidence="1" id="KW-0175">Coiled coil</keyword>
<feature type="coiled-coil region" evidence="1">
    <location>
        <begin position="18"/>
        <end position="45"/>
    </location>
</feature>
<sequence>MAEEAKGEGEDQTEGSETVALQAQLDELKGQNEALEQRAQEFDAASLSPAKLAAILGDDSVAGDATKTTATEAAKELGINPADLSDEGRLILSHMQGQMDKLQGAYLQRERLKDVVGELNELQQADPKRFNELKPELERIATENPGIRPKTAWALATKESELTAAKAEALVEAEKLFKEKGGASAGGKPGVAKPASSPTPAKSPKEALESAWESLGEKADKLA</sequence>
<dbReference type="EMBL" id="LAZR01015225">
    <property type="protein sequence ID" value="KKM14110.1"/>
    <property type="molecule type" value="Genomic_DNA"/>
</dbReference>
<gene>
    <name evidence="3" type="ORF">LCGC14_1709430</name>
</gene>
<name>A0A0F9KFQ2_9ZZZZ</name>
<organism evidence="3">
    <name type="scientific">marine sediment metagenome</name>
    <dbReference type="NCBI Taxonomy" id="412755"/>
    <lineage>
        <taxon>unclassified sequences</taxon>
        <taxon>metagenomes</taxon>
        <taxon>ecological metagenomes</taxon>
    </lineage>
</organism>
<evidence type="ECO:0000256" key="2">
    <source>
        <dbReference type="SAM" id="MobiDB-lite"/>
    </source>
</evidence>
<dbReference type="AlphaFoldDB" id="A0A0F9KFQ2"/>
<evidence type="ECO:0000313" key="3">
    <source>
        <dbReference type="EMBL" id="KKM14110.1"/>
    </source>
</evidence>
<feature type="compositionally biased region" description="Low complexity" evidence="2">
    <location>
        <begin position="192"/>
        <end position="202"/>
    </location>
</feature>